<dbReference type="AlphaFoldDB" id="A0AAD2JKC5"/>
<dbReference type="Proteomes" id="UP001295423">
    <property type="component" value="Unassembled WGS sequence"/>
</dbReference>
<feature type="transmembrane region" description="Helical" evidence="1">
    <location>
        <begin position="218"/>
        <end position="238"/>
    </location>
</feature>
<protein>
    <submittedName>
        <fullName evidence="2">Uncharacterized protein</fullName>
    </submittedName>
</protein>
<gene>
    <name evidence="2" type="ORF">CYCCA115_LOCUS17452</name>
</gene>
<keyword evidence="3" id="KW-1185">Reference proteome</keyword>
<comment type="caution">
    <text evidence="2">The sequence shown here is derived from an EMBL/GenBank/DDBJ whole genome shotgun (WGS) entry which is preliminary data.</text>
</comment>
<reference evidence="2" key="1">
    <citation type="submission" date="2023-08" db="EMBL/GenBank/DDBJ databases">
        <authorList>
            <person name="Audoor S."/>
            <person name="Bilcke G."/>
        </authorList>
    </citation>
    <scope>NUCLEOTIDE SEQUENCE</scope>
</reference>
<feature type="transmembrane region" description="Helical" evidence="1">
    <location>
        <begin position="250"/>
        <end position="272"/>
    </location>
</feature>
<feature type="transmembrane region" description="Helical" evidence="1">
    <location>
        <begin position="119"/>
        <end position="137"/>
    </location>
</feature>
<dbReference type="EMBL" id="CAKOGP040001980">
    <property type="protein sequence ID" value="CAJ1958988.1"/>
    <property type="molecule type" value="Genomic_DNA"/>
</dbReference>
<keyword evidence="1" id="KW-0812">Transmembrane</keyword>
<feature type="transmembrane region" description="Helical" evidence="1">
    <location>
        <begin position="149"/>
        <end position="174"/>
    </location>
</feature>
<evidence type="ECO:0000256" key="1">
    <source>
        <dbReference type="SAM" id="Phobius"/>
    </source>
</evidence>
<accession>A0AAD2JKC5</accession>
<organism evidence="2 3">
    <name type="scientific">Cylindrotheca closterium</name>
    <dbReference type="NCBI Taxonomy" id="2856"/>
    <lineage>
        <taxon>Eukaryota</taxon>
        <taxon>Sar</taxon>
        <taxon>Stramenopiles</taxon>
        <taxon>Ochrophyta</taxon>
        <taxon>Bacillariophyta</taxon>
        <taxon>Bacillariophyceae</taxon>
        <taxon>Bacillariophycidae</taxon>
        <taxon>Bacillariales</taxon>
        <taxon>Bacillariaceae</taxon>
        <taxon>Cylindrotheca</taxon>
    </lineage>
</organism>
<sequence>MRKRELSIVDHLNSSSDDSKAEKDFQEKAAKAIKELSLSRFFDWSQPWVLIPGGSYDGYFDFLPRHLRCGPLSVISISSATITLSAMLMIGMEVYKDGGIMVLFADNMPQNYVAFDRDWYMTLAGFFWMIFICWYVYARGPKASEILRFPALLSATLVFFIWNFVLFPVTLLCIEDREKRNKFLNYMTNFRLSQLHVFNVAYAAINGAFLGPRRSLHMGDVATASIFLTIYMLFYYCVLDRIGVHLYAIFSLRTAWSSVSFALLITLSYAGFHGWQWVLSR</sequence>
<evidence type="ECO:0000313" key="2">
    <source>
        <dbReference type="EMBL" id="CAJ1958988.1"/>
    </source>
</evidence>
<keyword evidence="1" id="KW-1133">Transmembrane helix</keyword>
<name>A0AAD2JKC5_9STRA</name>
<feature type="transmembrane region" description="Helical" evidence="1">
    <location>
        <begin position="195"/>
        <end position="212"/>
    </location>
</feature>
<proteinExistence type="predicted"/>
<keyword evidence="1" id="KW-0472">Membrane</keyword>
<evidence type="ECO:0000313" key="3">
    <source>
        <dbReference type="Proteomes" id="UP001295423"/>
    </source>
</evidence>